<keyword evidence="2" id="KW-1185">Reference proteome</keyword>
<dbReference type="EMBL" id="JASBQV010000033">
    <property type="protein sequence ID" value="MDI3236219.1"/>
    <property type="molecule type" value="Genomic_DNA"/>
</dbReference>
<evidence type="ECO:0008006" key="3">
    <source>
        <dbReference type="Google" id="ProtNLM"/>
    </source>
</evidence>
<evidence type="ECO:0000313" key="2">
    <source>
        <dbReference type="Proteomes" id="UP001243286"/>
    </source>
</evidence>
<organism evidence="1 2">
    <name type="scientific">Exiguobacterium antarcticum</name>
    <dbReference type="NCBI Taxonomy" id="132920"/>
    <lineage>
        <taxon>Bacteria</taxon>
        <taxon>Bacillati</taxon>
        <taxon>Bacillota</taxon>
        <taxon>Bacilli</taxon>
        <taxon>Bacillales</taxon>
        <taxon>Bacillales Family XII. Incertae Sedis</taxon>
        <taxon>Exiguobacterium</taxon>
    </lineage>
</organism>
<evidence type="ECO:0000313" key="1">
    <source>
        <dbReference type="EMBL" id="MDI3236219.1"/>
    </source>
</evidence>
<comment type="caution">
    <text evidence="1">The sequence shown here is derived from an EMBL/GenBank/DDBJ whole genome shotgun (WGS) entry which is preliminary data.</text>
</comment>
<protein>
    <recommendedName>
        <fullName evidence="3">DUF4340 domain-containing protein</fullName>
    </recommendedName>
</protein>
<sequence length="386" mass="43843">MHLQRSSTYWEAIKYTKEAYEPVSKKQSALLLKTCENTKNVVAMPKYYRTLDTYGLYFNLQQIGTNTRPIELQYIAADKEYFVTCRSPKTFRLTAHPIQLKDHPWLKEADGPEHSPISEPALTTRLSDKATKRKHEVVDRTGQIQRVSMQFPVTGQVVVLEKEDGQQQTLFGLPASFAYPTLELSVEKTTDGLPSSTYALLLKGDLYQNQQDLVKIFGKQSAKLTHHPLPDVLPTDKTIPYLTLRSEDPEQPMEKTISLRYETTVKDIPVRGFNGIGTDNKEIHGFLHPNEAALREGNFRQLSLLSDKLAKRVADELKDVTLEKPQGNRADIRYLTLIQDGKVQTFDLYLKTRANKTDLYLKDIRTKKAAKLSGELATAVTAELED</sequence>
<proteinExistence type="predicted"/>
<gene>
    <name evidence="1" type="ORF">QK289_14490</name>
</gene>
<name>A0ABT6R7G0_9BACL</name>
<dbReference type="Proteomes" id="UP001243286">
    <property type="component" value="Unassembled WGS sequence"/>
</dbReference>
<accession>A0ABT6R7G0</accession>
<reference evidence="1 2" key="1">
    <citation type="submission" date="2023-04" db="EMBL/GenBank/DDBJ databases">
        <title>Antarctic isolates genomes.</title>
        <authorList>
            <person name="Dimov S.G."/>
        </authorList>
    </citation>
    <scope>NUCLEOTIDE SEQUENCE [LARGE SCALE GENOMIC DNA]</scope>
    <source>
        <strain evidence="1 2">AL19</strain>
    </source>
</reference>